<evidence type="ECO:0000313" key="2">
    <source>
        <dbReference type="Proteomes" id="UP000010866"/>
    </source>
</evidence>
<proteinExistence type="predicted"/>
<keyword evidence="1" id="KW-0614">Plasmid</keyword>
<dbReference type="AlphaFoldDB" id="L0L3G2"/>
<keyword evidence="2" id="KW-1185">Reference proteome</keyword>
<geneLocation type="plasmid" evidence="1 2">
    <name>pMETHO01</name>
</geneLocation>
<dbReference type="EMBL" id="CP003363">
    <property type="protein sequence ID" value="AGB50849.1"/>
    <property type="molecule type" value="Genomic_DNA"/>
</dbReference>
<dbReference type="KEGG" id="mhz:Metho_2721"/>
<reference evidence="2" key="1">
    <citation type="submission" date="2012-02" db="EMBL/GenBank/DDBJ databases">
        <title>Complete sequence of plasmid of Methanomethylovorans hollandica DSM 15978.</title>
        <authorList>
            <person name="Lucas S."/>
            <person name="Copeland A."/>
            <person name="Lapidus A."/>
            <person name="Glavina del Rio T."/>
            <person name="Dalin E."/>
            <person name="Tice H."/>
            <person name="Bruce D."/>
            <person name="Goodwin L."/>
            <person name="Pitluck S."/>
            <person name="Peters L."/>
            <person name="Mikhailova N."/>
            <person name="Held B."/>
            <person name="Kyrpides N."/>
            <person name="Mavromatis K."/>
            <person name="Ivanova N."/>
            <person name="Brettin T."/>
            <person name="Detter J.C."/>
            <person name="Han C."/>
            <person name="Larimer F."/>
            <person name="Land M."/>
            <person name="Hauser L."/>
            <person name="Markowitz V."/>
            <person name="Cheng J.-F."/>
            <person name="Hugenholtz P."/>
            <person name="Woyke T."/>
            <person name="Wu D."/>
            <person name="Spring S."/>
            <person name="Schroeder M."/>
            <person name="Brambilla E."/>
            <person name="Klenk H.-P."/>
            <person name="Eisen J.A."/>
        </authorList>
    </citation>
    <scope>NUCLEOTIDE SEQUENCE [LARGE SCALE GENOMIC DNA]</scope>
    <source>
        <strain evidence="2">DSM 15978 / NBRC 107637 / DMS1</strain>
        <plasmid evidence="2">Plasmid pMETHO01</plasmid>
    </source>
</reference>
<name>L0L3G2_METHD</name>
<organism evidence="1 2">
    <name type="scientific">Methanomethylovorans hollandica (strain DSM 15978 / NBRC 107637 / DMS1)</name>
    <dbReference type="NCBI Taxonomy" id="867904"/>
    <lineage>
        <taxon>Archaea</taxon>
        <taxon>Methanobacteriati</taxon>
        <taxon>Methanobacteriota</taxon>
        <taxon>Stenosarchaea group</taxon>
        <taxon>Methanomicrobia</taxon>
        <taxon>Methanosarcinales</taxon>
        <taxon>Methanosarcinaceae</taxon>
        <taxon>Methanomethylovorans</taxon>
    </lineage>
</organism>
<dbReference type="GeneID" id="14401683"/>
<protein>
    <submittedName>
        <fullName evidence="1">Uncharacterized protein</fullName>
    </submittedName>
</protein>
<accession>L0L3G2</accession>
<dbReference type="HOGENOM" id="CLU_1465096_0_0_2"/>
<sequence length="184" mass="21026">MQIEIIPEKEHKFTIQDHLTLIGDPCHVFEGSIWQRLIPLIYKKNETTENSIQTFKITDGFAICYISIIPTYSQEEGEFAVSRAGRGFKIDTTRIGFMYVESGFTGIISMNLQFAESYSSKIYGRDYVKGTLDIQKKVEYPEGSEINLIFKRRGIAKVEIVETVTSPVVEMITSRKSTVQMTLF</sequence>
<dbReference type="Proteomes" id="UP000010866">
    <property type="component" value="Plasmid pMETHO01"/>
</dbReference>
<dbReference type="RefSeq" id="WP_015313981.1">
    <property type="nucleotide sequence ID" value="NC_019972.1"/>
</dbReference>
<evidence type="ECO:0000313" key="1">
    <source>
        <dbReference type="EMBL" id="AGB50849.1"/>
    </source>
</evidence>
<gene>
    <name evidence="1" type="ordered locus">Metho_2721</name>
</gene>